<feature type="region of interest" description="Disordered" evidence="1">
    <location>
        <begin position="277"/>
        <end position="296"/>
    </location>
</feature>
<reference evidence="2 3" key="1">
    <citation type="journal article" date="2021" name="Comput. Struct. Biotechnol. J.">
        <title>De novo genome assembly of the potent medicinal plant Rehmannia glutinosa using nanopore technology.</title>
        <authorList>
            <person name="Ma L."/>
            <person name="Dong C."/>
            <person name="Song C."/>
            <person name="Wang X."/>
            <person name="Zheng X."/>
            <person name="Niu Y."/>
            <person name="Chen S."/>
            <person name="Feng W."/>
        </authorList>
    </citation>
    <scope>NUCLEOTIDE SEQUENCE [LARGE SCALE GENOMIC DNA]</scope>
    <source>
        <strain evidence="2">DH-2019</strain>
    </source>
</reference>
<protein>
    <submittedName>
        <fullName evidence="2">Uncharacterized protein</fullName>
    </submittedName>
</protein>
<dbReference type="PANTHER" id="PTHR33356">
    <property type="entry name" value="TIP41-LIKE PROTEIN"/>
    <property type="match status" value="1"/>
</dbReference>
<evidence type="ECO:0000313" key="2">
    <source>
        <dbReference type="EMBL" id="KAK6152492.1"/>
    </source>
</evidence>
<feature type="compositionally biased region" description="Low complexity" evidence="1">
    <location>
        <begin position="108"/>
        <end position="125"/>
    </location>
</feature>
<feature type="region of interest" description="Disordered" evidence="1">
    <location>
        <begin position="92"/>
        <end position="125"/>
    </location>
</feature>
<name>A0ABR0WYF6_REHGL</name>
<keyword evidence="3" id="KW-1185">Reference proteome</keyword>
<comment type="caution">
    <text evidence="2">The sequence shown here is derived from an EMBL/GenBank/DDBJ whole genome shotgun (WGS) entry which is preliminary data.</text>
</comment>
<organism evidence="2 3">
    <name type="scientific">Rehmannia glutinosa</name>
    <name type="common">Chinese foxglove</name>
    <dbReference type="NCBI Taxonomy" id="99300"/>
    <lineage>
        <taxon>Eukaryota</taxon>
        <taxon>Viridiplantae</taxon>
        <taxon>Streptophyta</taxon>
        <taxon>Embryophyta</taxon>
        <taxon>Tracheophyta</taxon>
        <taxon>Spermatophyta</taxon>
        <taxon>Magnoliopsida</taxon>
        <taxon>eudicotyledons</taxon>
        <taxon>Gunneridae</taxon>
        <taxon>Pentapetalae</taxon>
        <taxon>asterids</taxon>
        <taxon>lamiids</taxon>
        <taxon>Lamiales</taxon>
        <taxon>Orobanchaceae</taxon>
        <taxon>Rehmannieae</taxon>
        <taxon>Rehmannia</taxon>
    </lineage>
</organism>
<dbReference type="EMBL" id="JABTTQ020000007">
    <property type="protein sequence ID" value="KAK6152492.1"/>
    <property type="molecule type" value="Genomic_DNA"/>
</dbReference>
<dbReference type="Proteomes" id="UP001318860">
    <property type="component" value="Unassembled WGS sequence"/>
</dbReference>
<sequence length="351" mass="39439">MEQELDDLEFLLPSELLTDDDLLTDFKTDVSKTGRIDDFGFGIGNSCGFSSDLSSPVESVTGTTETVSDEDDFVTELTRKFTQYSLQDATDKGLKLSGSPQSTLCGFRPGSRGSPNSVSRVSSPPEAKDALSWDLLYAAAEEVARLRMVEETAAFYSTKPIPVTVPQQKPRPPSVFYPNQSQTQAHVSYQQLQAAKFQQMKQHQMMNNGVLGQRTMEYQIQNERRNGGGERAYGLSMSSWPTLQQSQQQLQQPCSAMKTVFLGETGAKKERVGTGVFMPRRFGSNPTDPRKKPDRFDSIDTQVQHRGLGSFSSDYDAVLKHRNTVMMANQRRNRPQPLMNQEFRLPQEWTY</sequence>
<dbReference type="PANTHER" id="PTHR33356:SF5">
    <property type="entry name" value="TIP41-LIKE PROTEIN"/>
    <property type="match status" value="1"/>
</dbReference>
<accession>A0ABR0WYF6</accession>
<proteinExistence type="predicted"/>
<evidence type="ECO:0000256" key="1">
    <source>
        <dbReference type="SAM" id="MobiDB-lite"/>
    </source>
</evidence>
<gene>
    <name evidence="2" type="ORF">DH2020_015127</name>
</gene>
<evidence type="ECO:0000313" key="3">
    <source>
        <dbReference type="Proteomes" id="UP001318860"/>
    </source>
</evidence>